<dbReference type="InterPro" id="IPR014729">
    <property type="entry name" value="Rossmann-like_a/b/a_fold"/>
</dbReference>
<name>A0A4Q5MYJ1_9MICO</name>
<evidence type="ECO:0000256" key="2">
    <source>
        <dbReference type="ARBA" id="ARBA00005817"/>
    </source>
</evidence>
<dbReference type="GO" id="GO:0050660">
    <property type="term" value="F:flavin adenine dinucleotide binding"/>
    <property type="evidence" value="ECO:0007669"/>
    <property type="project" value="InterPro"/>
</dbReference>
<reference evidence="6 7" key="1">
    <citation type="submission" date="2019-01" db="EMBL/GenBank/DDBJ databases">
        <title>Novel species of Cellulomonas.</title>
        <authorList>
            <person name="Liu Q."/>
            <person name="Xin Y.-H."/>
        </authorList>
    </citation>
    <scope>NUCLEOTIDE SEQUENCE [LARGE SCALE GENOMIC DNA]</scope>
    <source>
        <strain evidence="6 7">HLT2-17</strain>
    </source>
</reference>
<dbReference type="RefSeq" id="WP_130104339.1">
    <property type="nucleotide sequence ID" value="NZ_SDWW01000107.1"/>
</dbReference>
<dbReference type="SUPFAM" id="SSF52402">
    <property type="entry name" value="Adenine nucleotide alpha hydrolases-like"/>
    <property type="match status" value="1"/>
</dbReference>
<dbReference type="SMART" id="SM00893">
    <property type="entry name" value="ETF"/>
    <property type="match status" value="1"/>
</dbReference>
<accession>A0A4Q5MYJ1</accession>
<comment type="cofactor">
    <cofactor evidence="1">
        <name>FAD</name>
        <dbReference type="ChEBI" id="CHEBI:57692"/>
    </cofactor>
</comment>
<feature type="domain" description="Electron transfer flavoprotein alpha/beta-subunit N-terminal" evidence="5">
    <location>
        <begin position="9"/>
        <end position="203"/>
    </location>
</feature>
<dbReference type="InterPro" id="IPR014730">
    <property type="entry name" value="ETF_a/b_N"/>
</dbReference>
<evidence type="ECO:0000256" key="1">
    <source>
        <dbReference type="ARBA" id="ARBA00001974"/>
    </source>
</evidence>
<evidence type="ECO:0000256" key="4">
    <source>
        <dbReference type="ARBA" id="ARBA00025649"/>
    </source>
</evidence>
<dbReference type="InterPro" id="IPR014731">
    <property type="entry name" value="ETF_asu_C"/>
</dbReference>
<comment type="subunit">
    <text evidence="3">Heterodimer of an alpha and a beta subunit.</text>
</comment>
<evidence type="ECO:0000313" key="6">
    <source>
        <dbReference type="EMBL" id="RYV49307.1"/>
    </source>
</evidence>
<organism evidence="6 7">
    <name type="scientific">Pengzhenrongella frigida</name>
    <dbReference type="NCBI Taxonomy" id="1259133"/>
    <lineage>
        <taxon>Bacteria</taxon>
        <taxon>Bacillati</taxon>
        <taxon>Actinomycetota</taxon>
        <taxon>Actinomycetes</taxon>
        <taxon>Micrococcales</taxon>
        <taxon>Pengzhenrongella</taxon>
    </lineage>
</organism>
<protein>
    <submittedName>
        <fullName evidence="6">Electron transfer flavoprotein subunit alpha/FixB family protein</fullName>
    </submittedName>
</protein>
<dbReference type="PANTHER" id="PTHR43153:SF1">
    <property type="entry name" value="ELECTRON TRANSFER FLAVOPROTEIN SUBUNIT ALPHA, MITOCHONDRIAL"/>
    <property type="match status" value="1"/>
</dbReference>
<dbReference type="InterPro" id="IPR029035">
    <property type="entry name" value="DHS-like_NAD/FAD-binding_dom"/>
</dbReference>
<dbReference type="PANTHER" id="PTHR43153">
    <property type="entry name" value="ELECTRON TRANSFER FLAVOPROTEIN ALPHA"/>
    <property type="match status" value="1"/>
</dbReference>
<gene>
    <name evidence="6" type="ORF">EUA98_19510</name>
</gene>
<dbReference type="Proteomes" id="UP000293764">
    <property type="component" value="Unassembled WGS sequence"/>
</dbReference>
<dbReference type="Pfam" id="PF01012">
    <property type="entry name" value="ETF"/>
    <property type="match status" value="1"/>
</dbReference>
<dbReference type="Pfam" id="PF00766">
    <property type="entry name" value="ETF_alpha"/>
    <property type="match status" value="1"/>
</dbReference>
<dbReference type="GO" id="GO:0009055">
    <property type="term" value="F:electron transfer activity"/>
    <property type="evidence" value="ECO:0007669"/>
    <property type="project" value="InterPro"/>
</dbReference>
<dbReference type="SUPFAM" id="SSF52467">
    <property type="entry name" value="DHS-like NAD/FAD-binding domain"/>
    <property type="match status" value="1"/>
</dbReference>
<dbReference type="InterPro" id="IPR001308">
    <property type="entry name" value="ETF_a/FixB"/>
</dbReference>
<evidence type="ECO:0000259" key="5">
    <source>
        <dbReference type="SMART" id="SM00893"/>
    </source>
</evidence>
<keyword evidence="7" id="KW-1185">Reference proteome</keyword>
<comment type="function">
    <text evidence="4">The electron transfer flavoprotein serves as a specific electron acceptor for other dehydrogenases. It transfers the electrons to the main respiratory chain via ETF-ubiquinone oxidoreductase (ETF dehydrogenase).</text>
</comment>
<dbReference type="AlphaFoldDB" id="A0A4Q5MYJ1"/>
<comment type="caution">
    <text evidence="6">The sequence shown here is derived from an EMBL/GenBank/DDBJ whole genome shotgun (WGS) entry which is preliminary data.</text>
</comment>
<dbReference type="EMBL" id="SDWW01000107">
    <property type="protein sequence ID" value="RYV49307.1"/>
    <property type="molecule type" value="Genomic_DNA"/>
</dbReference>
<feature type="non-terminal residue" evidence="6">
    <location>
        <position position="281"/>
    </location>
</feature>
<comment type="similarity">
    <text evidence="2">Belongs to the ETF alpha-subunit/FixB family.</text>
</comment>
<sequence length="281" mass="28124">MSSSLSGPALVLLDHHEGHLRPPVLELVTAARSLGASVEGIWFGDGIEGVIPALGQAGVTRVYRVGAGAAGADGADLRQTVVAADALVAVVTAQRPALVLLTSTFDNKEIAARLGAATGAGVVVDAGALAVEGGRLVADKSAFAGTWLARCAITTPLAIVAVKANSVHAEDAAVATTPEVVDVAVTLSARVRPVTLVERTERPTSGRPELGEAEVVIAGGRGTGGDFSVIEELADLLGAGVGATRVATDEGWIDRGAQIGQTGVTVAPRLYIGAGVSGAVH</sequence>
<evidence type="ECO:0000256" key="3">
    <source>
        <dbReference type="ARBA" id="ARBA00011355"/>
    </source>
</evidence>
<proteinExistence type="inferred from homology"/>
<evidence type="ECO:0000313" key="7">
    <source>
        <dbReference type="Proteomes" id="UP000293764"/>
    </source>
</evidence>
<dbReference type="Gene3D" id="3.40.50.1220">
    <property type="entry name" value="TPP-binding domain"/>
    <property type="match status" value="1"/>
</dbReference>
<dbReference type="OrthoDB" id="9770286at2"/>
<dbReference type="Gene3D" id="3.40.50.620">
    <property type="entry name" value="HUPs"/>
    <property type="match status" value="1"/>
</dbReference>
<dbReference type="GO" id="GO:0033539">
    <property type="term" value="P:fatty acid beta-oxidation using acyl-CoA dehydrogenase"/>
    <property type="evidence" value="ECO:0007669"/>
    <property type="project" value="TreeGrafter"/>
</dbReference>